<dbReference type="Proteomes" id="UP000032233">
    <property type="component" value="Unassembled WGS sequence"/>
</dbReference>
<reference evidence="1 2" key="1">
    <citation type="submission" date="2013-11" db="EMBL/GenBank/DDBJ databases">
        <title>Metagenomic analysis of a methanogenic consortium involved in long chain n-alkane degradation.</title>
        <authorList>
            <person name="Davidova I.A."/>
            <person name="Callaghan A.V."/>
            <person name="Wawrik B."/>
            <person name="Pruitt S."/>
            <person name="Marks C."/>
            <person name="Duncan K.E."/>
            <person name="Suflita J.M."/>
        </authorList>
    </citation>
    <scope>NUCLEOTIDE SEQUENCE [LARGE SCALE GENOMIC DNA]</scope>
    <source>
        <strain evidence="1 2">SPR</strain>
    </source>
</reference>
<gene>
    <name evidence="1" type="ORF">X474_10385</name>
</gene>
<accession>A0A0D2JY39</accession>
<proteinExistence type="predicted"/>
<dbReference type="STRING" id="1429043.X474_10385"/>
<dbReference type="EMBL" id="AZAC01000011">
    <property type="protein sequence ID" value="KIX14475.1"/>
    <property type="molecule type" value="Genomic_DNA"/>
</dbReference>
<organism evidence="1 2">
    <name type="scientific">Dethiosulfatarculus sandiegensis</name>
    <dbReference type="NCBI Taxonomy" id="1429043"/>
    <lineage>
        <taxon>Bacteria</taxon>
        <taxon>Pseudomonadati</taxon>
        <taxon>Thermodesulfobacteriota</taxon>
        <taxon>Desulfarculia</taxon>
        <taxon>Desulfarculales</taxon>
        <taxon>Desulfarculaceae</taxon>
        <taxon>Dethiosulfatarculus</taxon>
    </lineage>
</organism>
<comment type="caution">
    <text evidence="1">The sequence shown here is derived from an EMBL/GenBank/DDBJ whole genome shotgun (WGS) entry which is preliminary data.</text>
</comment>
<keyword evidence="2" id="KW-1185">Reference proteome</keyword>
<dbReference type="InParanoid" id="A0A0D2JY39"/>
<dbReference type="AlphaFoldDB" id="A0A0D2JY39"/>
<sequence length="89" mass="10267">MLRSVGVELKKSQWPKEKNWETVLDNPAVPLWMKPLLVTHRSILEHLEKQRQDIDAMINQELSDWPEAELLYEMPGFGPIVTMGILSGI</sequence>
<evidence type="ECO:0000313" key="2">
    <source>
        <dbReference type="Proteomes" id="UP000032233"/>
    </source>
</evidence>
<name>A0A0D2JY39_9BACT</name>
<evidence type="ECO:0000313" key="1">
    <source>
        <dbReference type="EMBL" id="KIX14475.1"/>
    </source>
</evidence>
<evidence type="ECO:0008006" key="3">
    <source>
        <dbReference type="Google" id="ProtNLM"/>
    </source>
</evidence>
<protein>
    <recommendedName>
        <fullName evidence="3">Transposase</fullName>
    </recommendedName>
</protein>